<dbReference type="FunFam" id="1.20.1050.60:FF:000001">
    <property type="entry name" value="Putative alpha-1,2-mannosidase"/>
    <property type="match status" value="1"/>
</dbReference>
<evidence type="ECO:0000256" key="1">
    <source>
        <dbReference type="ARBA" id="ARBA00001913"/>
    </source>
</evidence>
<dbReference type="Pfam" id="PF13290">
    <property type="entry name" value="CHB_HEX_C_1"/>
    <property type="match status" value="1"/>
</dbReference>
<dbReference type="RefSeq" id="WP_338395913.1">
    <property type="nucleotide sequence ID" value="NZ_AP025320.1"/>
</dbReference>
<evidence type="ECO:0000259" key="5">
    <source>
        <dbReference type="PROSITE" id="PS50022"/>
    </source>
</evidence>
<reference evidence="6 7" key="1">
    <citation type="submission" date="2021-12" db="EMBL/GenBank/DDBJ databases">
        <title>Genome sequencing of bacteria with rrn-lacking chromosome and rrn-plasmid.</title>
        <authorList>
            <person name="Anda M."/>
            <person name="Iwasaki W."/>
        </authorList>
    </citation>
    <scope>NUCLEOTIDE SEQUENCE [LARGE SCALE GENOMIC DNA]</scope>
    <source>
        <strain evidence="6 7">DSM 100852</strain>
        <plasmid evidence="6 7">pFA6</plasmid>
    </source>
</reference>
<accession>A0AAU9DEA8</accession>
<dbReference type="Gene3D" id="1.20.1050.60">
    <property type="entry name" value="alpha-1,2-mannosidase"/>
    <property type="match status" value="1"/>
</dbReference>
<feature type="chain" id="PRO_5043706477" evidence="4">
    <location>
        <begin position="19"/>
        <end position="1004"/>
    </location>
</feature>
<dbReference type="EMBL" id="AP025320">
    <property type="protein sequence ID" value="BDD12769.1"/>
    <property type="molecule type" value="Genomic_DNA"/>
</dbReference>
<name>A0AAU9DEA8_9BACT</name>
<feature type="signal peptide" evidence="4">
    <location>
        <begin position="1"/>
        <end position="18"/>
    </location>
</feature>
<evidence type="ECO:0000256" key="4">
    <source>
        <dbReference type="SAM" id="SignalP"/>
    </source>
</evidence>
<comment type="cofactor">
    <cofactor evidence="1">
        <name>Ca(2+)</name>
        <dbReference type="ChEBI" id="CHEBI:29108"/>
    </cofactor>
</comment>
<dbReference type="GO" id="GO:0000224">
    <property type="term" value="F:peptide-N4-(N-acetyl-beta-glucosaminyl)asparagine amidase activity"/>
    <property type="evidence" value="ECO:0007669"/>
    <property type="project" value="TreeGrafter"/>
</dbReference>
<proteinExistence type="predicted"/>
<dbReference type="InterPro" id="IPR005887">
    <property type="entry name" value="GH92_a_mannosidase_put"/>
</dbReference>
<dbReference type="InterPro" id="IPR041371">
    <property type="entry name" value="GH92_N"/>
</dbReference>
<gene>
    <name evidence="6" type="ORF">FUAX_52010</name>
</gene>
<feature type="domain" description="F5/8 type C" evidence="5">
    <location>
        <begin position="886"/>
        <end position="999"/>
    </location>
</feature>
<evidence type="ECO:0000313" key="6">
    <source>
        <dbReference type="EMBL" id="BDD12769.1"/>
    </source>
</evidence>
<dbReference type="GO" id="GO:0005829">
    <property type="term" value="C:cytosol"/>
    <property type="evidence" value="ECO:0007669"/>
    <property type="project" value="TreeGrafter"/>
</dbReference>
<dbReference type="KEGG" id="fax:FUAX_52010"/>
<keyword evidence="7" id="KW-1185">Reference proteome</keyword>
<evidence type="ECO:0000313" key="7">
    <source>
        <dbReference type="Proteomes" id="UP001348817"/>
    </source>
</evidence>
<organism evidence="6 7">
    <name type="scientific">Fulvitalea axinellae</name>
    <dbReference type="NCBI Taxonomy" id="1182444"/>
    <lineage>
        <taxon>Bacteria</taxon>
        <taxon>Pseudomonadati</taxon>
        <taxon>Bacteroidota</taxon>
        <taxon>Cytophagia</taxon>
        <taxon>Cytophagales</taxon>
        <taxon>Persicobacteraceae</taxon>
        <taxon>Fulvitalea</taxon>
    </lineage>
</organism>
<keyword evidence="6" id="KW-0614">Plasmid</keyword>
<dbReference type="PANTHER" id="PTHR12143">
    <property type="entry name" value="PEPTIDE N-GLYCANASE PNGASE -RELATED"/>
    <property type="match status" value="1"/>
</dbReference>
<dbReference type="InterPro" id="IPR059177">
    <property type="entry name" value="GH29D-like_dom"/>
</dbReference>
<comment type="subunit">
    <text evidence="2">Monomer.</text>
</comment>
<geneLocation type="plasmid" evidence="6 7">
    <name>pFA6</name>
</geneLocation>
<dbReference type="GO" id="GO:0005975">
    <property type="term" value="P:carbohydrate metabolic process"/>
    <property type="evidence" value="ECO:0007669"/>
    <property type="project" value="InterPro"/>
</dbReference>
<dbReference type="Pfam" id="PF00754">
    <property type="entry name" value="F5_F8_type_C"/>
    <property type="match status" value="1"/>
</dbReference>
<evidence type="ECO:0000256" key="3">
    <source>
        <dbReference type="ARBA" id="ARBA00022837"/>
    </source>
</evidence>
<dbReference type="SUPFAM" id="SSF49785">
    <property type="entry name" value="Galactose-binding domain-like"/>
    <property type="match status" value="1"/>
</dbReference>
<dbReference type="GO" id="GO:0006516">
    <property type="term" value="P:glycoprotein catabolic process"/>
    <property type="evidence" value="ECO:0007669"/>
    <property type="project" value="TreeGrafter"/>
</dbReference>
<keyword evidence="3" id="KW-0106">Calcium</keyword>
<dbReference type="PROSITE" id="PS50022">
    <property type="entry name" value="FA58C_3"/>
    <property type="match status" value="1"/>
</dbReference>
<dbReference type="AlphaFoldDB" id="A0AAU9DEA8"/>
<dbReference type="Pfam" id="PF07971">
    <property type="entry name" value="Glyco_hydro_92"/>
    <property type="match status" value="1"/>
</dbReference>
<dbReference type="InterPro" id="IPR014718">
    <property type="entry name" value="GH-type_carb-bd"/>
</dbReference>
<dbReference type="FunFam" id="3.30.2080.10:FF:000001">
    <property type="entry name" value="Alpha-1,2-mannosidase subfamily"/>
    <property type="match status" value="1"/>
</dbReference>
<dbReference type="InterPro" id="IPR008928">
    <property type="entry name" value="6-hairpin_glycosidase_sf"/>
</dbReference>
<dbReference type="PROSITE" id="PS51257">
    <property type="entry name" value="PROKAR_LIPOPROTEIN"/>
    <property type="match status" value="1"/>
</dbReference>
<dbReference type="InterPro" id="IPR012939">
    <property type="entry name" value="Glyco_hydro_92"/>
</dbReference>
<dbReference type="PANTHER" id="PTHR12143:SF39">
    <property type="entry name" value="SECRETED PROTEIN"/>
    <property type="match status" value="1"/>
</dbReference>
<protein>
    <submittedName>
        <fullName evidence="6">Alpha-1 2-mannosidase</fullName>
    </submittedName>
</protein>
<dbReference type="NCBIfam" id="TIGR01180">
    <property type="entry name" value="aman2_put"/>
    <property type="match status" value="1"/>
</dbReference>
<dbReference type="Gene3D" id="1.20.1610.10">
    <property type="entry name" value="alpha-1,2-mannosidases domains"/>
    <property type="match status" value="1"/>
</dbReference>
<sequence>MKLRIHFLTALFAAFLMACSSGPKTNFSDYVDPFIGTGGHGHTFPGATRPFALVQLSPDTGIRGWDWCSGYHASDNSIMGFSHTHLSGTGGPDLGDIMFMPTVGDVKIVAGSKENPDEGYRSRFSKAKEKASAGYYEVHLDDYGVDVALTSTRRAGYHQYSYPESAQSNIIIDLKHGVSDGPREGFIKKISDTEVVGYRRSKGWAMDHTVFFVAKFSKPFEAIEIFAEDQPVAGVTEKKSKNLKAALRFKTGAGEKITAKVGISGTSIDGARLNLDEEIGGKSFAEVCQESKDEWEVALAKIAVKSGSDKDLRTYYTALYHAMVAPYVFSDVDGKYTGMDRKIHQVKEGEEHYTLFSLWDTFRATHPLFTIIAPEKNDQFTRSLLDKYDQYGMLPIWELHGNETNCMIGYHSVPVIADAILKGQSGVDAERAYKAMKHSAMADISGLNYYKEMGFIPCDKESNSVSKSVEYAFDDWCIAQVAKKLGKTKDYEYFTTRSQSYQKYFDSQMGLFRGREINGRWNRKTNPLESSALGSGDYTEGNAWQWGFFAPHDVEGLIGLHKGDKQFTFMLDSLFEQQTEMTGHSTDVTGLIGQYAQGNEPSHHVAYLYNFAGEAWKTQARVRDIMEEMYTDQPDGLSGNEDCGQMSSWLGFSALGFYPVNPASGEYIIGSPLFDEAVVTMGSGKTFTVKAQNNSKKNVYVQSMTLNGKPYAKTFIKHSDLEAGGELVFVMGPKPNKNLGTAKADRPESKAFGNNAVAKLPAKLYMPFVNEAGRVFKSDKRVSLASTQKSVIRYTTDGTEPTAKSPVYKASLKLRKTTTLKAKAFADGFAPSPTLEEKFVKAKFNVSGKGFPKISLEKPAGKAYNPGTKTLLDGQLGTENLRDGKWSGFQGDDLVATVDLGGVKPLTAVSTRFLENTSSWLFLPTSYEVEYSKDGKNFRKAGKLTHPVPTSHPVIRIKEFSQKLPAGTSARYIKVRARNVGTLPSWHLGGGSKAWMFADEIIVE</sequence>
<dbReference type="Gene3D" id="2.60.120.260">
    <property type="entry name" value="Galactose-binding domain-like"/>
    <property type="match status" value="1"/>
</dbReference>
<dbReference type="GO" id="GO:0030246">
    <property type="term" value="F:carbohydrate binding"/>
    <property type="evidence" value="ECO:0007669"/>
    <property type="project" value="InterPro"/>
</dbReference>
<dbReference type="Gene3D" id="2.70.98.10">
    <property type="match status" value="1"/>
</dbReference>
<dbReference type="InterPro" id="IPR008979">
    <property type="entry name" value="Galactose-bd-like_sf"/>
</dbReference>
<dbReference type="InterPro" id="IPR000421">
    <property type="entry name" value="FA58C"/>
</dbReference>
<dbReference type="Pfam" id="PF17678">
    <property type="entry name" value="Glyco_hydro_92N"/>
    <property type="match status" value="1"/>
</dbReference>
<dbReference type="SUPFAM" id="SSF48208">
    <property type="entry name" value="Six-hairpin glycosidases"/>
    <property type="match status" value="1"/>
</dbReference>
<keyword evidence="4" id="KW-0732">Signal</keyword>
<dbReference type="Proteomes" id="UP001348817">
    <property type="component" value="Plasmid pFA6"/>
</dbReference>
<dbReference type="InterPro" id="IPR050883">
    <property type="entry name" value="PNGase"/>
</dbReference>
<dbReference type="Gene3D" id="3.30.2080.10">
    <property type="entry name" value="GH92 mannosidase domain"/>
    <property type="match status" value="1"/>
</dbReference>
<evidence type="ECO:0000256" key="2">
    <source>
        <dbReference type="ARBA" id="ARBA00011245"/>
    </source>
</evidence>